<dbReference type="EMBL" id="BAAALS010000024">
    <property type="protein sequence ID" value="GAA1768026.1"/>
    <property type="molecule type" value="Genomic_DNA"/>
</dbReference>
<evidence type="ECO:0000259" key="9">
    <source>
        <dbReference type="PROSITE" id="PS50850"/>
    </source>
</evidence>
<dbReference type="NCBIfam" id="TIGR00711">
    <property type="entry name" value="efflux_EmrB"/>
    <property type="match status" value="1"/>
</dbReference>
<dbReference type="InterPro" id="IPR036259">
    <property type="entry name" value="MFS_trans_sf"/>
</dbReference>
<evidence type="ECO:0000256" key="4">
    <source>
        <dbReference type="ARBA" id="ARBA00022475"/>
    </source>
</evidence>
<feature type="transmembrane region" description="Helical" evidence="8">
    <location>
        <begin position="111"/>
        <end position="129"/>
    </location>
</feature>
<feature type="transmembrane region" description="Helical" evidence="8">
    <location>
        <begin position="204"/>
        <end position="222"/>
    </location>
</feature>
<feature type="domain" description="Major facilitator superfamily (MFS) profile" evidence="9">
    <location>
        <begin position="16"/>
        <end position="502"/>
    </location>
</feature>
<dbReference type="PANTHER" id="PTHR42718">
    <property type="entry name" value="MAJOR FACILITATOR SUPERFAMILY MULTIDRUG TRANSPORTER MFSC"/>
    <property type="match status" value="1"/>
</dbReference>
<feature type="transmembrane region" description="Helical" evidence="8">
    <location>
        <begin position="272"/>
        <end position="295"/>
    </location>
</feature>
<feature type="transmembrane region" description="Helical" evidence="8">
    <location>
        <begin position="335"/>
        <end position="354"/>
    </location>
</feature>
<dbReference type="Proteomes" id="UP001500655">
    <property type="component" value="Unassembled WGS sequence"/>
</dbReference>
<evidence type="ECO:0000313" key="11">
    <source>
        <dbReference type="Proteomes" id="UP001500655"/>
    </source>
</evidence>
<feature type="transmembrane region" description="Helical" evidence="8">
    <location>
        <begin position="141"/>
        <end position="160"/>
    </location>
</feature>
<keyword evidence="6 8" id="KW-1133">Transmembrane helix</keyword>
<feature type="transmembrane region" description="Helical" evidence="8">
    <location>
        <begin position="228"/>
        <end position="251"/>
    </location>
</feature>
<organism evidence="10 11">
    <name type="scientific">Luedemannella helvata</name>
    <dbReference type="NCBI Taxonomy" id="349315"/>
    <lineage>
        <taxon>Bacteria</taxon>
        <taxon>Bacillati</taxon>
        <taxon>Actinomycetota</taxon>
        <taxon>Actinomycetes</taxon>
        <taxon>Micromonosporales</taxon>
        <taxon>Micromonosporaceae</taxon>
        <taxon>Luedemannella</taxon>
    </lineage>
</organism>
<keyword evidence="7 8" id="KW-0472">Membrane</keyword>
<dbReference type="Pfam" id="PF07690">
    <property type="entry name" value="MFS_1"/>
    <property type="match status" value="1"/>
</dbReference>
<evidence type="ECO:0000313" key="10">
    <source>
        <dbReference type="EMBL" id="GAA1768026.1"/>
    </source>
</evidence>
<feature type="transmembrane region" description="Helical" evidence="8">
    <location>
        <begin position="301"/>
        <end position="323"/>
    </location>
</feature>
<proteinExistence type="inferred from homology"/>
<feature type="transmembrane region" description="Helical" evidence="8">
    <location>
        <begin position="53"/>
        <end position="71"/>
    </location>
</feature>
<evidence type="ECO:0000256" key="1">
    <source>
        <dbReference type="ARBA" id="ARBA00004651"/>
    </source>
</evidence>
<protein>
    <submittedName>
        <fullName evidence="10">MFS transporter</fullName>
    </submittedName>
</protein>
<feature type="transmembrane region" description="Helical" evidence="8">
    <location>
        <begin position="471"/>
        <end position="496"/>
    </location>
</feature>
<dbReference type="InterPro" id="IPR020846">
    <property type="entry name" value="MFS_dom"/>
</dbReference>
<name>A0ABP4X1F7_9ACTN</name>
<evidence type="ECO:0000256" key="3">
    <source>
        <dbReference type="ARBA" id="ARBA00022448"/>
    </source>
</evidence>
<feature type="transmembrane region" description="Helical" evidence="8">
    <location>
        <begin position="83"/>
        <end position="105"/>
    </location>
</feature>
<dbReference type="PROSITE" id="PS50850">
    <property type="entry name" value="MFS"/>
    <property type="match status" value="1"/>
</dbReference>
<evidence type="ECO:0000256" key="2">
    <source>
        <dbReference type="ARBA" id="ARBA00008537"/>
    </source>
</evidence>
<evidence type="ECO:0000256" key="6">
    <source>
        <dbReference type="ARBA" id="ARBA00022989"/>
    </source>
</evidence>
<evidence type="ECO:0000256" key="7">
    <source>
        <dbReference type="ARBA" id="ARBA00023136"/>
    </source>
</evidence>
<feature type="transmembrane region" description="Helical" evidence="8">
    <location>
        <begin position="360"/>
        <end position="386"/>
    </location>
</feature>
<dbReference type="InterPro" id="IPR004638">
    <property type="entry name" value="EmrB-like"/>
</dbReference>
<dbReference type="RefSeq" id="WP_344085154.1">
    <property type="nucleotide sequence ID" value="NZ_BAAALS010000024.1"/>
</dbReference>
<gene>
    <name evidence="10" type="ORF">GCM10009681_43920</name>
</gene>
<feature type="transmembrane region" description="Helical" evidence="8">
    <location>
        <begin position="172"/>
        <end position="192"/>
    </location>
</feature>
<reference evidence="11" key="1">
    <citation type="journal article" date="2019" name="Int. J. Syst. Evol. Microbiol.">
        <title>The Global Catalogue of Microorganisms (GCM) 10K type strain sequencing project: providing services to taxonomists for standard genome sequencing and annotation.</title>
        <authorList>
            <consortium name="The Broad Institute Genomics Platform"/>
            <consortium name="The Broad Institute Genome Sequencing Center for Infectious Disease"/>
            <person name="Wu L."/>
            <person name="Ma J."/>
        </authorList>
    </citation>
    <scope>NUCLEOTIDE SEQUENCE [LARGE SCALE GENOMIC DNA]</scope>
    <source>
        <strain evidence="11">JCM 13249</strain>
    </source>
</reference>
<comment type="similarity">
    <text evidence="2">Belongs to the major facilitator superfamily. EmrB family.</text>
</comment>
<keyword evidence="3" id="KW-0813">Transport</keyword>
<evidence type="ECO:0000256" key="5">
    <source>
        <dbReference type="ARBA" id="ARBA00022692"/>
    </source>
</evidence>
<feature type="transmembrane region" description="Helical" evidence="8">
    <location>
        <begin position="407"/>
        <end position="426"/>
    </location>
</feature>
<comment type="caution">
    <text evidence="10">The sequence shown here is derived from an EMBL/GenBank/DDBJ whole genome shotgun (WGS) entry which is preliminary data.</text>
</comment>
<evidence type="ECO:0000256" key="8">
    <source>
        <dbReference type="SAM" id="Phobius"/>
    </source>
</evidence>
<sequence>MPHENDIRTSRRRTLAVTTVFIASFLVMLDLSISAIILPAIRFELHAGLSELQWFFDAYTLCFASLVLVGGTISDRLGHRAGLLVSIATFTVGSVMCAVADNVGLLIAGRAVQGVAAALLVPGAMAMISHLAGDQARRARLLGAWGGLSGAAIAFGPPLGGWLTDAFGWRSIFWINVPLGIVVAVLVAVLLPRPPAGARTRFDWPGMLLGVAAVLLLAFAVIEGRSFGWTSPVIVGCLVGSVLAAVAFVVVERRVANPMVDLALFRDRAFGTASVAGFVLGFGLSTSFYFLSLYLQQVLGFNALSAGLGFMPAAVALSVAAGVTGKLMPTVGPRVLLVAGLAVGAVGLVGLSFAGPRTSYLVLVPAVLLIGVGWGLALPVVTAVALASSPPERAGVASGTVETSLQLGTVIGIAALGTLQAARFVADLTDRLAGQVSAADLSGVIDAIVNGRDVTVAGWSTEQLTTAVTSAFGAGTGLAFLVAGVTTAVVAAIAFVGTPRRLPDAQPQPSPTEEHASA</sequence>
<dbReference type="PANTHER" id="PTHR42718:SF9">
    <property type="entry name" value="MAJOR FACILITATOR SUPERFAMILY MULTIDRUG TRANSPORTER MFSC"/>
    <property type="match status" value="1"/>
</dbReference>
<keyword evidence="5 8" id="KW-0812">Transmembrane</keyword>
<dbReference type="InterPro" id="IPR011701">
    <property type="entry name" value="MFS"/>
</dbReference>
<keyword evidence="11" id="KW-1185">Reference proteome</keyword>
<feature type="transmembrane region" description="Helical" evidence="8">
    <location>
        <begin position="20"/>
        <end position="41"/>
    </location>
</feature>
<dbReference type="SUPFAM" id="SSF103473">
    <property type="entry name" value="MFS general substrate transporter"/>
    <property type="match status" value="1"/>
</dbReference>
<comment type="subcellular location">
    <subcellularLocation>
        <location evidence="1">Cell membrane</location>
        <topology evidence="1">Multi-pass membrane protein</topology>
    </subcellularLocation>
</comment>
<accession>A0ABP4X1F7</accession>
<dbReference type="CDD" id="cd17321">
    <property type="entry name" value="MFS_MMR_MDR_like"/>
    <property type="match status" value="1"/>
</dbReference>
<dbReference type="Gene3D" id="1.20.1250.20">
    <property type="entry name" value="MFS general substrate transporter like domains"/>
    <property type="match status" value="2"/>
</dbReference>
<keyword evidence="4" id="KW-1003">Cell membrane</keyword>